<dbReference type="InterPro" id="IPR000253">
    <property type="entry name" value="FHA_dom"/>
</dbReference>
<dbReference type="SUPFAM" id="SSF49879">
    <property type="entry name" value="SMAD/FHA domain"/>
    <property type="match status" value="1"/>
</dbReference>
<evidence type="ECO:0000313" key="3">
    <source>
        <dbReference type="Proteomes" id="UP000039865"/>
    </source>
</evidence>
<accession>A0A078AFR1</accession>
<reference evidence="2 3" key="1">
    <citation type="submission" date="2014-06" db="EMBL/GenBank/DDBJ databases">
        <authorList>
            <person name="Swart Estienne"/>
        </authorList>
    </citation>
    <scope>NUCLEOTIDE SEQUENCE [LARGE SCALE GENOMIC DNA]</scope>
    <source>
        <strain evidence="2 3">130c</strain>
    </source>
</reference>
<dbReference type="PROSITE" id="PS50006">
    <property type="entry name" value="FHA_DOMAIN"/>
    <property type="match status" value="1"/>
</dbReference>
<dbReference type="InParanoid" id="A0A078AFR1"/>
<evidence type="ECO:0000259" key="1">
    <source>
        <dbReference type="PROSITE" id="PS50006"/>
    </source>
</evidence>
<dbReference type="InterPro" id="IPR008984">
    <property type="entry name" value="SMAD_FHA_dom_sf"/>
</dbReference>
<sequence>MQRALVKLEHYRAFQADKDMRKRGSTDQNDKLYQFDADDHYISNSHQFTNVLQVYQEFYLNQNQEVRLKDLVTQARDIQRNQKPILGVKGQQATDQNSPVLTLIKKDYDANLIWQSFRLSNPNPVIKSNDKLKFGRITFDYFDFYSDHPSTLVFMTEDNQLKYSSRSKPETNFNDLATRYYCSICTKFCDFTPEQEGELKCFFKDSQSGIKYSVLDNFVQDWEQTLILQSIYKSSEENSTEMKEIYVIMKDKCSDGYKIDLGRGKECDIQIIDKSISRQHATLAVQKTFQWRGNIIISESVHSIVNQSKLDANISEIALRWVGHPPTQTRISFQKAQSL</sequence>
<feature type="domain" description="FHA" evidence="1">
    <location>
        <begin position="259"/>
        <end position="310"/>
    </location>
</feature>
<organism evidence="2 3">
    <name type="scientific">Stylonychia lemnae</name>
    <name type="common">Ciliate</name>
    <dbReference type="NCBI Taxonomy" id="5949"/>
    <lineage>
        <taxon>Eukaryota</taxon>
        <taxon>Sar</taxon>
        <taxon>Alveolata</taxon>
        <taxon>Ciliophora</taxon>
        <taxon>Intramacronucleata</taxon>
        <taxon>Spirotrichea</taxon>
        <taxon>Stichotrichia</taxon>
        <taxon>Sporadotrichida</taxon>
        <taxon>Oxytrichidae</taxon>
        <taxon>Stylonychinae</taxon>
        <taxon>Stylonychia</taxon>
    </lineage>
</organism>
<dbReference type="EMBL" id="CCKQ01009587">
    <property type="protein sequence ID" value="CDW81085.1"/>
    <property type="molecule type" value="Genomic_DNA"/>
</dbReference>
<dbReference type="AlphaFoldDB" id="A0A078AFR1"/>
<gene>
    <name evidence="2" type="primary">Contig10670.g11395</name>
    <name evidence="2" type="ORF">STYLEM_10093</name>
</gene>
<dbReference type="Pfam" id="PF00498">
    <property type="entry name" value="FHA"/>
    <property type="match status" value="1"/>
</dbReference>
<keyword evidence="3" id="KW-1185">Reference proteome</keyword>
<evidence type="ECO:0000313" key="2">
    <source>
        <dbReference type="EMBL" id="CDW81085.1"/>
    </source>
</evidence>
<name>A0A078AFR1_STYLE</name>
<proteinExistence type="predicted"/>
<protein>
    <recommendedName>
        <fullName evidence="1">FHA domain-containing protein</fullName>
    </recommendedName>
</protein>
<dbReference type="CDD" id="cd00060">
    <property type="entry name" value="FHA"/>
    <property type="match status" value="1"/>
</dbReference>
<dbReference type="Proteomes" id="UP000039865">
    <property type="component" value="Unassembled WGS sequence"/>
</dbReference>
<dbReference type="Gene3D" id="2.60.200.20">
    <property type="match status" value="1"/>
</dbReference>